<dbReference type="InterPro" id="IPR000531">
    <property type="entry name" value="Beta-barrel_TonB"/>
</dbReference>
<dbReference type="GO" id="GO:0015344">
    <property type="term" value="F:siderophore uptake transmembrane transporter activity"/>
    <property type="evidence" value="ECO:0007669"/>
    <property type="project" value="TreeGrafter"/>
</dbReference>
<dbReference type="Gene3D" id="2.170.130.10">
    <property type="entry name" value="TonB-dependent receptor, plug domain"/>
    <property type="match status" value="1"/>
</dbReference>
<dbReference type="PROSITE" id="PS52016">
    <property type="entry name" value="TONB_DEPENDENT_REC_3"/>
    <property type="match status" value="1"/>
</dbReference>
<dbReference type="InterPro" id="IPR012910">
    <property type="entry name" value="Plug_dom"/>
</dbReference>
<dbReference type="AlphaFoldDB" id="H5T866"/>
<evidence type="ECO:0000256" key="4">
    <source>
        <dbReference type="ARBA" id="ARBA00022496"/>
    </source>
</evidence>
<dbReference type="Pfam" id="PF07715">
    <property type="entry name" value="Plug"/>
    <property type="match status" value="1"/>
</dbReference>
<evidence type="ECO:0000256" key="11">
    <source>
        <dbReference type="ARBA" id="ARBA00023237"/>
    </source>
</evidence>
<keyword evidence="18" id="KW-1185">Reference proteome</keyword>
<evidence type="ECO:0000256" key="5">
    <source>
        <dbReference type="ARBA" id="ARBA00022692"/>
    </source>
</evidence>
<organism evidence="17 18">
    <name type="scientific">Glaciecola punicea ACAM 611</name>
    <dbReference type="NCBI Taxonomy" id="1121923"/>
    <lineage>
        <taxon>Bacteria</taxon>
        <taxon>Pseudomonadati</taxon>
        <taxon>Pseudomonadota</taxon>
        <taxon>Gammaproteobacteria</taxon>
        <taxon>Alteromonadales</taxon>
        <taxon>Alteromonadaceae</taxon>
        <taxon>Glaciecola</taxon>
    </lineage>
</organism>
<keyword evidence="9 13" id="KW-0798">TonB box</keyword>
<feature type="chain" id="PRO_5003598884" evidence="14">
    <location>
        <begin position="34"/>
        <end position="688"/>
    </location>
</feature>
<gene>
    <name evidence="17" type="ORF">GPUN_0346</name>
</gene>
<evidence type="ECO:0000256" key="14">
    <source>
        <dbReference type="SAM" id="SignalP"/>
    </source>
</evidence>
<protein>
    <submittedName>
        <fullName evidence="17">TonB-dependent receptor domain protein</fullName>
    </submittedName>
</protein>
<evidence type="ECO:0000256" key="2">
    <source>
        <dbReference type="ARBA" id="ARBA00022448"/>
    </source>
</evidence>
<evidence type="ECO:0000313" key="18">
    <source>
        <dbReference type="Proteomes" id="UP000053586"/>
    </source>
</evidence>
<dbReference type="Proteomes" id="UP000053586">
    <property type="component" value="Unassembled WGS sequence"/>
</dbReference>
<evidence type="ECO:0000256" key="12">
    <source>
        <dbReference type="PROSITE-ProRule" id="PRU01360"/>
    </source>
</evidence>
<comment type="caution">
    <text evidence="17">The sequence shown here is derived from an EMBL/GenBank/DDBJ whole genome shotgun (WGS) entry which is preliminary data.</text>
</comment>
<keyword evidence="11 12" id="KW-0998">Cell outer membrane</keyword>
<keyword evidence="10 12" id="KW-0472">Membrane</keyword>
<dbReference type="EMBL" id="BAET01000005">
    <property type="protein sequence ID" value="GAB54493.1"/>
    <property type="molecule type" value="Genomic_DNA"/>
</dbReference>
<keyword evidence="4" id="KW-0410">Iron transport</keyword>
<evidence type="ECO:0000256" key="8">
    <source>
        <dbReference type="ARBA" id="ARBA00023065"/>
    </source>
</evidence>
<comment type="subcellular location">
    <subcellularLocation>
        <location evidence="1 12">Cell outer membrane</location>
        <topology evidence="1 12">Multi-pass membrane protein</topology>
    </subcellularLocation>
</comment>
<feature type="domain" description="TonB-dependent receptor plug" evidence="16">
    <location>
        <begin position="55"/>
        <end position="165"/>
    </location>
</feature>
<dbReference type="STRING" id="56804.BAE46_07595"/>
<evidence type="ECO:0000313" key="17">
    <source>
        <dbReference type="EMBL" id="GAB54493.1"/>
    </source>
</evidence>
<keyword evidence="17" id="KW-0675">Receptor</keyword>
<dbReference type="Gene3D" id="2.40.170.20">
    <property type="entry name" value="TonB-dependent receptor, beta-barrel domain"/>
    <property type="match status" value="1"/>
</dbReference>
<dbReference type="InterPro" id="IPR036942">
    <property type="entry name" value="Beta-barrel_TonB_sf"/>
</dbReference>
<reference evidence="17 18" key="2">
    <citation type="journal article" date="2017" name="Antonie Van Leeuwenhoek">
        <title>Rhizobium rhizosphaerae sp. nov., a novel species isolated from rice rhizosphere.</title>
        <authorList>
            <person name="Zhao J.J."/>
            <person name="Zhang J."/>
            <person name="Zhang R.J."/>
            <person name="Zhang C.W."/>
            <person name="Yin H.Q."/>
            <person name="Zhang X.X."/>
        </authorList>
    </citation>
    <scope>NUCLEOTIDE SEQUENCE [LARGE SCALE GENOMIC DNA]</scope>
    <source>
        <strain evidence="17 18">ACAM 611</strain>
    </source>
</reference>
<dbReference type="InterPro" id="IPR037066">
    <property type="entry name" value="Plug_dom_sf"/>
</dbReference>
<evidence type="ECO:0000256" key="9">
    <source>
        <dbReference type="ARBA" id="ARBA00023077"/>
    </source>
</evidence>
<proteinExistence type="inferred from homology"/>
<name>H5T866_9ALTE</name>
<dbReference type="GO" id="GO:0009279">
    <property type="term" value="C:cell outer membrane"/>
    <property type="evidence" value="ECO:0007669"/>
    <property type="project" value="UniProtKB-SubCell"/>
</dbReference>
<keyword evidence="2 12" id="KW-0813">Transport</keyword>
<dbReference type="PANTHER" id="PTHR32552:SF89">
    <property type="entry name" value="CATECHOLATE SIDEROPHORE RECEPTOR FIU"/>
    <property type="match status" value="1"/>
</dbReference>
<keyword evidence="5 12" id="KW-0812">Transmembrane</keyword>
<evidence type="ECO:0000256" key="13">
    <source>
        <dbReference type="RuleBase" id="RU003357"/>
    </source>
</evidence>
<accession>H5T866</accession>
<evidence type="ECO:0000256" key="7">
    <source>
        <dbReference type="ARBA" id="ARBA00023004"/>
    </source>
</evidence>
<evidence type="ECO:0000259" key="15">
    <source>
        <dbReference type="Pfam" id="PF00593"/>
    </source>
</evidence>
<keyword evidence="3 12" id="KW-1134">Transmembrane beta strand</keyword>
<keyword evidence="6 14" id="KW-0732">Signal</keyword>
<evidence type="ECO:0000256" key="3">
    <source>
        <dbReference type="ARBA" id="ARBA00022452"/>
    </source>
</evidence>
<keyword evidence="7" id="KW-0408">Iron</keyword>
<dbReference type="RefSeq" id="WP_006002780.1">
    <property type="nucleotide sequence ID" value="NZ_BAET01000005.1"/>
</dbReference>
<dbReference type="InterPro" id="IPR039426">
    <property type="entry name" value="TonB-dep_rcpt-like"/>
</dbReference>
<evidence type="ECO:0000256" key="6">
    <source>
        <dbReference type="ARBA" id="ARBA00022729"/>
    </source>
</evidence>
<reference evidence="17 18" key="1">
    <citation type="journal article" date="2012" name="J. Bacteriol.">
        <title>Genome sequence of proteorhodopsin-containing sea ice bacterium Glaciecola punicea ACAM 611T.</title>
        <authorList>
            <person name="Qin Q.-L."/>
            <person name="Xie B.-B."/>
            <person name="Shu Y.-L."/>
            <person name="Rong J.-C."/>
            <person name="Zhao D.-L."/>
            <person name="Zhang X.-Y."/>
            <person name="Chen X.-L."/>
            <person name="Zhou B.-C."/>
            <person name="Zhanga Y.-Z."/>
        </authorList>
    </citation>
    <scope>NUCLEOTIDE SEQUENCE [LARGE SCALE GENOMIC DNA]</scope>
    <source>
        <strain evidence="17 18">ACAM 611</strain>
    </source>
</reference>
<dbReference type="Pfam" id="PF00593">
    <property type="entry name" value="TonB_dep_Rec_b-barrel"/>
    <property type="match status" value="1"/>
</dbReference>
<evidence type="ECO:0000259" key="16">
    <source>
        <dbReference type="Pfam" id="PF07715"/>
    </source>
</evidence>
<keyword evidence="8" id="KW-0406">Ion transport</keyword>
<dbReference type="SUPFAM" id="SSF56935">
    <property type="entry name" value="Porins"/>
    <property type="match status" value="1"/>
</dbReference>
<dbReference type="OrthoDB" id="9760620at2"/>
<dbReference type="PANTHER" id="PTHR32552">
    <property type="entry name" value="FERRICHROME IRON RECEPTOR-RELATED"/>
    <property type="match status" value="1"/>
</dbReference>
<sequence>MQQSINSNKSSFSKRASCLVLSSLFVYSYQINAEENQPLLEVISITASKTAQAINQTPDSISAVLSDEVGLISPQHISQVLDLVPGTWISRGNGQEHLTAIRSPVLTGAGSCGAFFMGIDGISIRASGFCNANQLFDVNYEQAAAIDILRSPASTLYGSNALHGVINVITADAFINDNNSIGLQLGAYDFARLSNSYGQVNENTAWRSLINITQENGFQAQSGYDQQKLTHIYQTQGPVWDTKSVFDYTNLNQETAGFIEGFEAYKDSTLRRSNPNPEAYRDARSFRAYTAFTKTNENGSLTLTPYLRWNEMAFLQHFLPWKGLEENDHTSAGLQSQYRYRWQNIDWVSGLDIDLTSGSLRETQEDDFSPSVPKGVHYDYNIDAQQFSAYTQGTWRHENWIVRAGARVERMRYDYTNNTDSPRACAPNVEVCRFIRPDSQDISFNALSPSINVQYLLSENISVYAKYSQGFRAPQATELFRLQNNQQITDIDNENMDAYEAGLRYSSPSTNLHMAGFNMRKKDVIFQNSDRQNVNGAITQHNGVELEVRQQLGEQWQFNGHVSFSQHTYENETSLVRTSIINNDIDTAPRWLSNLNISYSPNADITAQISWQYLSEYYLNPENSAEYEGHQLLDLNIRYQLAKQISLSVHVLNLLDEEYAERADFAFGSYRYFVGQPRRAFVNLVWSY</sequence>
<dbReference type="eggNOG" id="COG4206">
    <property type="taxonomic scope" value="Bacteria"/>
</dbReference>
<comment type="similarity">
    <text evidence="12 13">Belongs to the TonB-dependent receptor family.</text>
</comment>
<evidence type="ECO:0000256" key="1">
    <source>
        <dbReference type="ARBA" id="ARBA00004571"/>
    </source>
</evidence>
<feature type="domain" description="TonB-dependent receptor-like beta-barrel" evidence="15">
    <location>
        <begin position="222"/>
        <end position="654"/>
    </location>
</feature>
<feature type="signal peptide" evidence="14">
    <location>
        <begin position="1"/>
        <end position="33"/>
    </location>
</feature>
<evidence type="ECO:0000256" key="10">
    <source>
        <dbReference type="ARBA" id="ARBA00023136"/>
    </source>
</evidence>